<dbReference type="CDD" id="cd04186">
    <property type="entry name" value="GT_2_like_c"/>
    <property type="match status" value="1"/>
</dbReference>
<dbReference type="InterPro" id="IPR029044">
    <property type="entry name" value="Nucleotide-diphossugar_trans"/>
</dbReference>
<evidence type="ECO:0000256" key="3">
    <source>
        <dbReference type="ARBA" id="ARBA00022676"/>
    </source>
</evidence>
<dbReference type="InterPro" id="IPR001173">
    <property type="entry name" value="Glyco_trans_2-like"/>
</dbReference>
<feature type="domain" description="Glycosyltransferase 2-like" evidence="5">
    <location>
        <begin position="17"/>
        <end position="176"/>
    </location>
</feature>
<dbReference type="PANTHER" id="PTHR43179">
    <property type="entry name" value="RHAMNOSYLTRANSFERASE WBBL"/>
    <property type="match status" value="1"/>
</dbReference>
<protein>
    <recommendedName>
        <fullName evidence="5">Glycosyltransferase 2-like domain-containing protein</fullName>
    </recommendedName>
</protein>
<name>A0ABT1HT35_STRSD</name>
<evidence type="ECO:0000256" key="2">
    <source>
        <dbReference type="ARBA" id="ARBA00006739"/>
    </source>
</evidence>
<dbReference type="SUPFAM" id="SSF53448">
    <property type="entry name" value="Nucleotide-diphospho-sugar transferases"/>
    <property type="match status" value="1"/>
</dbReference>
<keyword evidence="7" id="KW-1185">Reference proteome</keyword>
<evidence type="ECO:0000259" key="5">
    <source>
        <dbReference type="Pfam" id="PF00535"/>
    </source>
</evidence>
<reference evidence="6 7" key="1">
    <citation type="submission" date="2022-06" db="EMBL/GenBank/DDBJ databases">
        <title>Genomic Encyclopedia of Archaeal and Bacterial Type Strains, Phase II (KMG-II): from individual species to whole genera.</title>
        <authorList>
            <person name="Goeker M."/>
        </authorList>
    </citation>
    <scope>NUCLEOTIDE SEQUENCE [LARGE SCALE GENOMIC DNA]</scope>
    <source>
        <strain evidence="6 7">DSM 40477</strain>
    </source>
</reference>
<dbReference type="Proteomes" id="UP001205311">
    <property type="component" value="Unassembled WGS sequence"/>
</dbReference>
<gene>
    <name evidence="6" type="ORF">LX15_002349</name>
</gene>
<accession>A0ABT1HT35</accession>
<organism evidence="6 7">
    <name type="scientific">Streptoalloteichus tenebrarius (strain ATCC 17920 / DSM 40477 / JCM 4838 / CBS 697.72 / NBRC 16177 / NCIMB 11028 / NRRL B-12390 / A12253. 1 / ISP 5477)</name>
    <name type="common">Streptomyces tenebrarius</name>
    <dbReference type="NCBI Taxonomy" id="1933"/>
    <lineage>
        <taxon>Bacteria</taxon>
        <taxon>Bacillati</taxon>
        <taxon>Actinomycetota</taxon>
        <taxon>Actinomycetes</taxon>
        <taxon>Pseudonocardiales</taxon>
        <taxon>Pseudonocardiaceae</taxon>
        <taxon>Streptoalloteichus</taxon>
    </lineage>
</organism>
<evidence type="ECO:0000313" key="7">
    <source>
        <dbReference type="Proteomes" id="UP001205311"/>
    </source>
</evidence>
<keyword evidence="3" id="KW-0328">Glycosyltransferase</keyword>
<evidence type="ECO:0000256" key="1">
    <source>
        <dbReference type="ARBA" id="ARBA00004776"/>
    </source>
</evidence>
<evidence type="ECO:0000313" key="6">
    <source>
        <dbReference type="EMBL" id="MCP2258651.1"/>
    </source>
</evidence>
<dbReference type="PANTHER" id="PTHR43179:SF12">
    <property type="entry name" value="GALACTOFURANOSYLTRANSFERASE GLFT2"/>
    <property type="match status" value="1"/>
</dbReference>
<keyword evidence="4" id="KW-0808">Transferase</keyword>
<dbReference type="EMBL" id="JAMTCP010000010">
    <property type="protein sequence ID" value="MCP2258651.1"/>
    <property type="molecule type" value="Genomic_DNA"/>
</dbReference>
<comment type="pathway">
    <text evidence="1">Cell wall biogenesis; cell wall polysaccharide biosynthesis.</text>
</comment>
<dbReference type="Gene3D" id="3.90.550.10">
    <property type="entry name" value="Spore Coat Polysaccharide Biosynthesis Protein SpsA, Chain A"/>
    <property type="match status" value="1"/>
</dbReference>
<sequence length="323" mass="34907">MFAAVAEQAERNPARTTVVVVTWRGREHVGGCLDALAAQDRPHRTLVVDNASDDGTADLLAAHPSRPRVLRLGRNLGYAGGLAVALSHVDTPWVAWLNDDAAPEPGWLGALEDALDADPRVAAAGSLLLRADGSVQSAGVRLTPDGHGADLPEPPPGGEPFGFCGGAVLMRVDALRAVGGVPADFFCYYEDTDTAWRLRLAGRRIVTVPAARVGHRHGASTHPGSTQFHLWNERNRLLTLLRCAPAEVAARELTRFAVITALLPARRALGREVPDARNFRVSLRLRVLGEVLARLPETLSARRRIGRRRVVGRGAVWHRWAGR</sequence>
<proteinExistence type="inferred from homology"/>
<evidence type="ECO:0000256" key="4">
    <source>
        <dbReference type="ARBA" id="ARBA00022679"/>
    </source>
</evidence>
<dbReference type="Pfam" id="PF00535">
    <property type="entry name" value="Glycos_transf_2"/>
    <property type="match status" value="1"/>
</dbReference>
<comment type="similarity">
    <text evidence="2">Belongs to the glycosyltransferase 2 family.</text>
</comment>
<comment type="caution">
    <text evidence="6">The sequence shown here is derived from an EMBL/GenBank/DDBJ whole genome shotgun (WGS) entry which is preliminary data.</text>
</comment>